<organism evidence="1">
    <name type="scientific">freshwater metagenome</name>
    <dbReference type="NCBI Taxonomy" id="449393"/>
    <lineage>
        <taxon>unclassified sequences</taxon>
        <taxon>metagenomes</taxon>
        <taxon>ecological metagenomes</taxon>
    </lineage>
</organism>
<gene>
    <name evidence="1" type="ORF">UFOPK3874_00750</name>
</gene>
<dbReference type="InterPro" id="IPR029058">
    <property type="entry name" value="AB_hydrolase_fold"/>
</dbReference>
<reference evidence="1" key="1">
    <citation type="submission" date="2020-05" db="EMBL/GenBank/DDBJ databases">
        <authorList>
            <person name="Chiriac C."/>
            <person name="Salcher M."/>
            <person name="Ghai R."/>
            <person name="Kavagutti S V."/>
        </authorList>
    </citation>
    <scope>NUCLEOTIDE SEQUENCE</scope>
</reference>
<dbReference type="AlphaFoldDB" id="A0A6J7L7Q2"/>
<protein>
    <submittedName>
        <fullName evidence="1">Unannotated protein</fullName>
    </submittedName>
</protein>
<dbReference type="EMBL" id="CAFBNS010000133">
    <property type="protein sequence ID" value="CAB4964111.1"/>
    <property type="molecule type" value="Genomic_DNA"/>
</dbReference>
<proteinExistence type="predicted"/>
<name>A0A6J7L7Q2_9ZZZZ</name>
<accession>A0A6J7L7Q2</accession>
<dbReference type="SUPFAM" id="SSF53474">
    <property type="entry name" value="alpha/beta-Hydrolases"/>
    <property type="match status" value="1"/>
</dbReference>
<dbReference type="Gene3D" id="3.40.50.1820">
    <property type="entry name" value="alpha/beta hydrolase"/>
    <property type="match status" value="1"/>
</dbReference>
<evidence type="ECO:0000313" key="1">
    <source>
        <dbReference type="EMBL" id="CAB4964111.1"/>
    </source>
</evidence>
<sequence length="284" mass="31328">MGGALALRLSQIRGSEITGTILLNASIYDERPAMRLVPVISKFISSIPGGVTDVAKPNPPRHVFNRIPLRALHSLQKLWRITEDNLYQVDLPLMVAYSLEDHTVHPTNSETIIDNVFSVDIREVVFENSYHNVALDHDAQLLIEESVLFIQDVISGELSRGESIDEADERELIDAEFESIVSGLSLDESAPTTYLDQLENFEDLDSFTPPNPDLGPTDKNSRLATLATVGGLLYIFIVQLLDFDPIGLGSWPGILAFIGGIAMRIWSSAQRDEDVDEGDDGAKI</sequence>